<dbReference type="EMBL" id="FWEV01000041">
    <property type="protein sequence ID" value="SLM28440.1"/>
    <property type="molecule type" value="Genomic_DNA"/>
</dbReference>
<name>A0A1W1H7H7_9BACT</name>
<dbReference type="AlphaFoldDB" id="A0A1W1H7H7"/>
<evidence type="ECO:0000313" key="2">
    <source>
        <dbReference type="EMBL" id="SLM28440.1"/>
    </source>
</evidence>
<evidence type="ECO:0000256" key="1">
    <source>
        <dbReference type="SAM" id="MobiDB-lite"/>
    </source>
</evidence>
<sequence length="45" mass="5088">MFLTRNNDGLRRSVGYVSIPSNRGSVSDRQYKYSPKTSPKSLNPL</sequence>
<feature type="region of interest" description="Disordered" evidence="1">
    <location>
        <begin position="1"/>
        <end position="45"/>
    </location>
</feature>
<proteinExistence type="predicted"/>
<organism evidence="2 3">
    <name type="scientific">Desulfamplus magnetovallimortis</name>
    <dbReference type="NCBI Taxonomy" id="1246637"/>
    <lineage>
        <taxon>Bacteria</taxon>
        <taxon>Pseudomonadati</taxon>
        <taxon>Thermodesulfobacteriota</taxon>
        <taxon>Desulfobacteria</taxon>
        <taxon>Desulfobacterales</taxon>
        <taxon>Desulfobacteraceae</taxon>
        <taxon>Desulfamplus</taxon>
    </lineage>
</organism>
<feature type="compositionally biased region" description="Polar residues" evidence="1">
    <location>
        <begin position="19"/>
        <end position="28"/>
    </location>
</feature>
<dbReference type="STRING" id="1246637.MTBBW1_1350003"/>
<gene>
    <name evidence="2" type="ORF">MTBBW1_1350003</name>
</gene>
<evidence type="ECO:0000313" key="3">
    <source>
        <dbReference type="Proteomes" id="UP000191931"/>
    </source>
</evidence>
<feature type="compositionally biased region" description="Polar residues" evidence="1">
    <location>
        <begin position="35"/>
        <end position="45"/>
    </location>
</feature>
<keyword evidence="3" id="KW-1185">Reference proteome</keyword>
<reference evidence="2 3" key="1">
    <citation type="submission" date="2017-03" db="EMBL/GenBank/DDBJ databases">
        <authorList>
            <person name="Afonso C.L."/>
            <person name="Miller P.J."/>
            <person name="Scott M.A."/>
            <person name="Spackman E."/>
            <person name="Goraichik I."/>
            <person name="Dimitrov K.M."/>
            <person name="Suarez D.L."/>
            <person name="Swayne D.E."/>
        </authorList>
    </citation>
    <scope>NUCLEOTIDE SEQUENCE [LARGE SCALE GENOMIC DNA]</scope>
    <source>
        <strain evidence="2">PRJEB14757</strain>
    </source>
</reference>
<dbReference type="Proteomes" id="UP000191931">
    <property type="component" value="Unassembled WGS sequence"/>
</dbReference>
<accession>A0A1W1H7H7</accession>
<protein>
    <submittedName>
        <fullName evidence="2">Uncharacterized protein</fullName>
    </submittedName>
</protein>